<dbReference type="Proteomes" id="UP000655830">
    <property type="component" value="Unassembled WGS sequence"/>
</dbReference>
<dbReference type="Pfam" id="PF07853">
    <property type="entry name" value="DUF1648"/>
    <property type="match status" value="1"/>
</dbReference>
<dbReference type="InterPro" id="IPR026272">
    <property type="entry name" value="SdpI"/>
</dbReference>
<feature type="domain" description="DUF1648" evidence="2">
    <location>
        <begin position="13"/>
        <end position="55"/>
    </location>
</feature>
<protein>
    <submittedName>
        <fullName evidence="3">SdpI family protein</fullName>
    </submittedName>
</protein>
<keyword evidence="4" id="KW-1185">Reference proteome</keyword>
<accession>A0A926EIW5</accession>
<dbReference type="Pfam" id="PF13630">
    <property type="entry name" value="SdpI"/>
    <property type="match status" value="1"/>
</dbReference>
<dbReference type="AlphaFoldDB" id="A0A926EIW5"/>
<dbReference type="InterPro" id="IPR025962">
    <property type="entry name" value="SdpI/YhfL"/>
</dbReference>
<comment type="caution">
    <text evidence="3">The sequence shown here is derived from an EMBL/GenBank/DDBJ whole genome shotgun (WGS) entry which is preliminary data.</text>
</comment>
<feature type="transmembrane region" description="Helical" evidence="1">
    <location>
        <begin position="7"/>
        <end position="26"/>
    </location>
</feature>
<proteinExistence type="predicted"/>
<feature type="transmembrane region" description="Helical" evidence="1">
    <location>
        <begin position="165"/>
        <end position="184"/>
    </location>
</feature>
<name>A0A926EIW5_9FIRM</name>
<sequence>MKTKNIFFKSIFILTICSILLTLYFYPNLPNEIPIHFDYLGNPDNYGPRSFTFFTAFLPLIVLVLLKIIPKFDPKSASYKLHQKAYTIFIAFLVLLFILLHWVSLYVALGYNLPIQKVVPISIGILFIVIGNYMPQIRPNYTYGIKLPWTLADENNWRATHRIGGYCYIASGILFLLTGFASSLLISACLLVAFIFLFIPMLYSYLYFKRHINK</sequence>
<evidence type="ECO:0000313" key="3">
    <source>
        <dbReference type="EMBL" id="MBC8579237.1"/>
    </source>
</evidence>
<feature type="transmembrane region" description="Helical" evidence="1">
    <location>
        <begin position="190"/>
        <end position="208"/>
    </location>
</feature>
<evidence type="ECO:0000256" key="1">
    <source>
        <dbReference type="SAM" id="Phobius"/>
    </source>
</evidence>
<keyword evidence="1" id="KW-1133">Transmembrane helix</keyword>
<keyword evidence="1" id="KW-0812">Transmembrane</keyword>
<dbReference type="PANTHER" id="PTHR37810">
    <property type="entry name" value="IMMUNITY PROTEIN SDPI"/>
    <property type="match status" value="1"/>
</dbReference>
<dbReference type="PIRSF" id="PIRSF038959">
    <property type="entry name" value="SdpI"/>
    <property type="match status" value="1"/>
</dbReference>
<organism evidence="3 4">
    <name type="scientific">Zhenhengia yiwuensis</name>
    <dbReference type="NCBI Taxonomy" id="2763666"/>
    <lineage>
        <taxon>Bacteria</taxon>
        <taxon>Bacillati</taxon>
        <taxon>Bacillota</taxon>
        <taxon>Clostridia</taxon>
        <taxon>Lachnospirales</taxon>
        <taxon>Lachnospiraceae</taxon>
        <taxon>Zhenhengia</taxon>
    </lineage>
</organism>
<evidence type="ECO:0000259" key="2">
    <source>
        <dbReference type="Pfam" id="PF07853"/>
    </source>
</evidence>
<dbReference type="RefSeq" id="WP_249332379.1">
    <property type="nucleotide sequence ID" value="NZ_JACRSY010000008.1"/>
</dbReference>
<dbReference type="EMBL" id="JACRSY010000008">
    <property type="protein sequence ID" value="MBC8579237.1"/>
    <property type="molecule type" value="Genomic_DNA"/>
</dbReference>
<dbReference type="InterPro" id="IPR012867">
    <property type="entry name" value="DUF1648"/>
</dbReference>
<feature type="transmembrane region" description="Helical" evidence="1">
    <location>
        <begin position="115"/>
        <end position="134"/>
    </location>
</feature>
<keyword evidence="1" id="KW-0472">Membrane</keyword>
<reference evidence="3" key="1">
    <citation type="submission" date="2020-08" db="EMBL/GenBank/DDBJ databases">
        <title>Genome public.</title>
        <authorList>
            <person name="Liu C."/>
            <person name="Sun Q."/>
        </authorList>
    </citation>
    <scope>NUCLEOTIDE SEQUENCE</scope>
    <source>
        <strain evidence="3">NSJ-12</strain>
    </source>
</reference>
<dbReference type="PANTHER" id="PTHR37810:SF5">
    <property type="entry name" value="IMMUNITY PROTEIN SDPI"/>
    <property type="match status" value="1"/>
</dbReference>
<feature type="transmembrane region" description="Helical" evidence="1">
    <location>
        <begin position="86"/>
        <end position="109"/>
    </location>
</feature>
<dbReference type="GO" id="GO:0009636">
    <property type="term" value="P:response to toxic substance"/>
    <property type="evidence" value="ECO:0007669"/>
    <property type="project" value="TreeGrafter"/>
</dbReference>
<evidence type="ECO:0000313" key="4">
    <source>
        <dbReference type="Proteomes" id="UP000655830"/>
    </source>
</evidence>
<gene>
    <name evidence="3" type="ORF">H8718_06825</name>
</gene>
<feature type="transmembrane region" description="Helical" evidence="1">
    <location>
        <begin position="46"/>
        <end position="66"/>
    </location>
</feature>